<accession>A0A151X0G4</accession>
<keyword evidence="3" id="KW-1185">Reference proteome</keyword>
<sequence length="96" mass="10960">MENSKERILLDGGSYTARPSKQDANQPTSTSQCQSQFWSSLQPTTSDDSAQDGEEFVKEEPNEHLETLKFVFPKKVKAREKRKANVSKRRVTFADH</sequence>
<organism evidence="2 3">
    <name type="scientific">Mycetomoellerius zeteki</name>
    <dbReference type="NCBI Taxonomy" id="64791"/>
    <lineage>
        <taxon>Eukaryota</taxon>
        <taxon>Metazoa</taxon>
        <taxon>Ecdysozoa</taxon>
        <taxon>Arthropoda</taxon>
        <taxon>Hexapoda</taxon>
        <taxon>Insecta</taxon>
        <taxon>Pterygota</taxon>
        <taxon>Neoptera</taxon>
        <taxon>Endopterygota</taxon>
        <taxon>Hymenoptera</taxon>
        <taxon>Apocrita</taxon>
        <taxon>Aculeata</taxon>
        <taxon>Formicoidea</taxon>
        <taxon>Formicidae</taxon>
        <taxon>Myrmicinae</taxon>
        <taxon>Mycetomoellerius</taxon>
    </lineage>
</organism>
<dbReference type="AlphaFoldDB" id="A0A151X0G4"/>
<dbReference type="Proteomes" id="UP000075809">
    <property type="component" value="Unassembled WGS sequence"/>
</dbReference>
<protein>
    <submittedName>
        <fullName evidence="2">Uncharacterized protein</fullName>
    </submittedName>
</protein>
<dbReference type="EMBL" id="KQ982612">
    <property type="protein sequence ID" value="KYQ53851.1"/>
    <property type="molecule type" value="Genomic_DNA"/>
</dbReference>
<evidence type="ECO:0000313" key="3">
    <source>
        <dbReference type="Proteomes" id="UP000075809"/>
    </source>
</evidence>
<gene>
    <name evidence="2" type="ORF">ALC60_07210</name>
</gene>
<evidence type="ECO:0000313" key="2">
    <source>
        <dbReference type="EMBL" id="KYQ53851.1"/>
    </source>
</evidence>
<proteinExistence type="predicted"/>
<feature type="compositionally biased region" description="Polar residues" evidence="1">
    <location>
        <begin position="17"/>
        <end position="48"/>
    </location>
</feature>
<evidence type="ECO:0000256" key="1">
    <source>
        <dbReference type="SAM" id="MobiDB-lite"/>
    </source>
</evidence>
<name>A0A151X0G4_9HYME</name>
<feature type="region of interest" description="Disordered" evidence="1">
    <location>
        <begin position="1"/>
        <end position="61"/>
    </location>
</feature>
<reference evidence="2 3" key="1">
    <citation type="submission" date="2015-09" db="EMBL/GenBank/DDBJ databases">
        <title>Trachymyrmex zeteki WGS genome.</title>
        <authorList>
            <person name="Nygaard S."/>
            <person name="Hu H."/>
            <person name="Boomsma J."/>
            <person name="Zhang G."/>
        </authorList>
    </citation>
    <scope>NUCLEOTIDE SEQUENCE [LARGE SCALE GENOMIC DNA]</scope>
    <source>
        <strain evidence="2">Tzet28-1</strain>
        <tissue evidence="2">Whole body</tissue>
    </source>
</reference>